<evidence type="ECO:0000313" key="1">
    <source>
        <dbReference type="EMBL" id="TQE44419.1"/>
    </source>
</evidence>
<sequence>MTFFHLDEEPGLVRFHNQLAARVGGKVVAPDVDSLGAAVVGEYPHRRVYNAAFPFMSRACAKMTV</sequence>
<accession>A0A540R9K0</accession>
<dbReference type="Proteomes" id="UP000318080">
    <property type="component" value="Unassembled WGS sequence"/>
</dbReference>
<name>A0A540R9K0_9CORY</name>
<dbReference type="AlphaFoldDB" id="A0A540R9K0"/>
<dbReference type="EMBL" id="VHIR01000002">
    <property type="protein sequence ID" value="TQE44419.1"/>
    <property type="molecule type" value="Genomic_DNA"/>
</dbReference>
<comment type="caution">
    <text evidence="1">The sequence shown here is derived from an EMBL/GenBank/DDBJ whole genome shotgun (WGS) entry which is preliminary data.</text>
</comment>
<protein>
    <submittedName>
        <fullName evidence="1">Uncharacterized protein</fullName>
    </submittedName>
</protein>
<proteinExistence type="predicted"/>
<reference evidence="1 2" key="1">
    <citation type="submission" date="2019-06" db="EMBL/GenBank/DDBJ databases">
        <title>Draft genome of C. phoceense Strain 272.</title>
        <authorList>
            <person name="Pacheco L.G.C."/>
            <person name="Barberis C.M."/>
            <person name="Almuzara M.N."/>
            <person name="Traglia G.M."/>
            <person name="Santos C.S."/>
            <person name="Rocha D.J.P.G."/>
            <person name="Aguiar E.R.G.R."/>
            <person name="Vay C.A."/>
        </authorList>
    </citation>
    <scope>NUCLEOTIDE SEQUENCE [LARGE SCALE GENOMIC DNA]</scope>
    <source>
        <strain evidence="1 2">272</strain>
    </source>
</reference>
<keyword evidence="2" id="KW-1185">Reference proteome</keyword>
<evidence type="ECO:0000313" key="2">
    <source>
        <dbReference type="Proteomes" id="UP000318080"/>
    </source>
</evidence>
<organism evidence="1 2">
    <name type="scientific">Corynebacterium phoceense</name>
    <dbReference type="NCBI Taxonomy" id="1686286"/>
    <lineage>
        <taxon>Bacteria</taxon>
        <taxon>Bacillati</taxon>
        <taxon>Actinomycetota</taxon>
        <taxon>Actinomycetes</taxon>
        <taxon>Mycobacteriales</taxon>
        <taxon>Corynebacteriaceae</taxon>
        <taxon>Corynebacterium</taxon>
    </lineage>
</organism>
<gene>
    <name evidence="1" type="ORF">EJK80_02230</name>
</gene>